<feature type="transmembrane region" description="Helical" evidence="6">
    <location>
        <begin position="140"/>
        <end position="158"/>
    </location>
</feature>
<dbReference type="EMBL" id="AUPL01006254">
    <property type="protein sequence ID" value="ESL06077.1"/>
    <property type="molecule type" value="Genomic_DNA"/>
</dbReference>
<keyword evidence="5 6" id="KW-0472">Membrane</keyword>
<evidence type="ECO:0000313" key="8">
    <source>
        <dbReference type="Proteomes" id="UP000031737"/>
    </source>
</evidence>
<dbReference type="Pfam" id="PF01184">
    <property type="entry name" value="Gpr1_Fun34_YaaH"/>
    <property type="match status" value="1"/>
</dbReference>
<dbReference type="GO" id="GO:0015360">
    <property type="term" value="F:acetate:proton symporter activity"/>
    <property type="evidence" value="ECO:0007669"/>
    <property type="project" value="TreeGrafter"/>
</dbReference>
<dbReference type="AlphaFoldDB" id="A0A061IYK0"/>
<comment type="similarity">
    <text evidence="2">Belongs to the acetate uptake transporter (AceTr) (TC 2.A.96) family.</text>
</comment>
<dbReference type="GO" id="GO:0071422">
    <property type="term" value="P:succinate transmembrane transport"/>
    <property type="evidence" value="ECO:0007669"/>
    <property type="project" value="TreeGrafter"/>
</dbReference>
<evidence type="ECO:0000256" key="5">
    <source>
        <dbReference type="ARBA" id="ARBA00023136"/>
    </source>
</evidence>
<feature type="transmembrane region" description="Helical" evidence="6">
    <location>
        <begin position="235"/>
        <end position="253"/>
    </location>
</feature>
<dbReference type="GO" id="GO:0005886">
    <property type="term" value="C:plasma membrane"/>
    <property type="evidence" value="ECO:0007669"/>
    <property type="project" value="TreeGrafter"/>
</dbReference>
<comment type="subcellular location">
    <subcellularLocation>
        <location evidence="1">Membrane</location>
        <topology evidence="1">Multi-pass membrane protein</topology>
    </subcellularLocation>
</comment>
<dbReference type="InterPro" id="IPR047623">
    <property type="entry name" value="SatP"/>
</dbReference>
<dbReference type="Proteomes" id="UP000031737">
    <property type="component" value="Unassembled WGS sequence"/>
</dbReference>
<feature type="transmembrane region" description="Helical" evidence="6">
    <location>
        <begin position="178"/>
        <end position="196"/>
    </location>
</feature>
<sequence length="274" mass="30017">MYICIFFPTPCCAYSLGTTHISCKMRNTDERRAWRLGEEADVPMCDPSNQEPCSAKKDDNGSVERLAAAPAPVEDYRQKLGDPGAVGFVAYGITTVLYNLSNADLFPLNTTTAGIVIAYGGFAQVIAGIMEFVRGNTFPCTIATTFGSFWIATALVWILPHKDTSTPNEYLHEADEAFLGVFFLLWAVFTSVALASSLVMPRAIFFVFVLTLLFFVLQSVAFLSKSALLKRIAGFEGICCGLSALYCGLAMMLNDAHGKTLLPLFPPRRKHNHL</sequence>
<dbReference type="NCBIfam" id="NF038013">
    <property type="entry name" value="AceTr_1"/>
    <property type="match status" value="1"/>
</dbReference>
<feature type="transmembrane region" description="Helical" evidence="6">
    <location>
        <begin position="203"/>
        <end position="223"/>
    </location>
</feature>
<evidence type="ECO:0000256" key="2">
    <source>
        <dbReference type="ARBA" id="ARBA00005587"/>
    </source>
</evidence>
<feature type="transmembrane region" description="Helical" evidence="6">
    <location>
        <begin position="113"/>
        <end position="133"/>
    </location>
</feature>
<gene>
    <name evidence="7" type="ORF">TRSC58_06254</name>
</gene>
<comment type="caution">
    <text evidence="7">The sequence shown here is derived from an EMBL/GenBank/DDBJ whole genome shotgun (WGS) entry which is preliminary data.</text>
</comment>
<evidence type="ECO:0000256" key="3">
    <source>
        <dbReference type="ARBA" id="ARBA00022692"/>
    </source>
</evidence>
<dbReference type="PANTHER" id="PTHR30178">
    <property type="entry name" value="INNER MEMBRANE PROTEIN YAAH"/>
    <property type="match status" value="1"/>
</dbReference>
<evidence type="ECO:0000256" key="4">
    <source>
        <dbReference type="ARBA" id="ARBA00022989"/>
    </source>
</evidence>
<organism evidence="7 8">
    <name type="scientific">Trypanosoma rangeli SC58</name>
    <dbReference type="NCBI Taxonomy" id="429131"/>
    <lineage>
        <taxon>Eukaryota</taxon>
        <taxon>Discoba</taxon>
        <taxon>Euglenozoa</taxon>
        <taxon>Kinetoplastea</taxon>
        <taxon>Metakinetoplastina</taxon>
        <taxon>Trypanosomatida</taxon>
        <taxon>Trypanosomatidae</taxon>
        <taxon>Trypanosoma</taxon>
        <taxon>Herpetosoma</taxon>
    </lineage>
</organism>
<dbReference type="InterPro" id="IPR000791">
    <property type="entry name" value="Gpr1/Fun34/SatP-like"/>
</dbReference>
<dbReference type="PANTHER" id="PTHR30178:SF3">
    <property type="entry name" value="SUCCINATE-ACETATE_PROTON SYMPORTER SATP"/>
    <property type="match status" value="1"/>
</dbReference>
<evidence type="ECO:0000256" key="1">
    <source>
        <dbReference type="ARBA" id="ARBA00004141"/>
    </source>
</evidence>
<protein>
    <submittedName>
        <fullName evidence="7">GPR1/FUN34/yaaH family</fullName>
    </submittedName>
</protein>
<reference evidence="7 8" key="1">
    <citation type="submission" date="2013-07" db="EMBL/GenBank/DDBJ databases">
        <authorList>
            <person name="Stoco P.H."/>
            <person name="Wagner G."/>
            <person name="Gerber A."/>
            <person name="Zaha A."/>
            <person name="Thompson C."/>
            <person name="Bartholomeu D.C."/>
            <person name="Luckemeyer D.D."/>
            <person name="Bahia D."/>
            <person name="Loreto E."/>
            <person name="Prestes E.B."/>
            <person name="Lima F.M."/>
            <person name="Rodrigues-Luiz G."/>
            <person name="Vallejo G.A."/>
            <person name="Filho J.F."/>
            <person name="Monteiro K.M."/>
            <person name="Tyler K.M."/>
            <person name="de Almeida L.G."/>
            <person name="Ortiz M.F."/>
            <person name="Siervo M.A."/>
            <person name="de Moraes M.H."/>
            <person name="Cunha O.L."/>
            <person name="Mendonca-Neto R."/>
            <person name="Silva R."/>
            <person name="Teixeira S.M."/>
            <person name="Murta S.M."/>
            <person name="Sincero T.C."/>
            <person name="Mendes T.A."/>
            <person name="Urmenyi T.P."/>
            <person name="Silva V.G."/>
            <person name="da Rocha W.D."/>
            <person name="Andersson B."/>
            <person name="Romanha A.J."/>
            <person name="Steindel M."/>
            <person name="de Vasconcelos A.T."/>
            <person name="Grisard E.C."/>
        </authorList>
    </citation>
    <scope>NUCLEOTIDE SEQUENCE [LARGE SCALE GENOMIC DNA]</scope>
    <source>
        <strain evidence="7 8">SC58</strain>
    </source>
</reference>
<accession>A0A061IYK0</accession>
<name>A0A061IYK0_TRYRA</name>
<evidence type="ECO:0000313" key="7">
    <source>
        <dbReference type="EMBL" id="ESL06077.1"/>
    </source>
</evidence>
<keyword evidence="8" id="KW-1185">Reference proteome</keyword>
<evidence type="ECO:0000256" key="6">
    <source>
        <dbReference type="SAM" id="Phobius"/>
    </source>
</evidence>
<dbReference type="OrthoDB" id="3648309at2759"/>
<dbReference type="VEuPathDB" id="TriTrypDB:TRSC58_06254"/>
<proteinExistence type="inferred from homology"/>
<keyword evidence="3 6" id="KW-0812">Transmembrane</keyword>
<keyword evidence="4 6" id="KW-1133">Transmembrane helix</keyword>